<keyword evidence="3" id="KW-1185">Reference proteome</keyword>
<reference evidence="2" key="1">
    <citation type="submission" date="2013-10" db="EMBL/GenBank/DDBJ databases">
        <title>Genomic analysis of the causative agents of coccidiosis in chickens.</title>
        <authorList>
            <person name="Reid A.J."/>
            <person name="Blake D."/>
            <person name="Billington K."/>
            <person name="Browne H."/>
            <person name="Dunn M."/>
            <person name="Hung S."/>
            <person name="Kawahara F."/>
            <person name="Miranda-Saavedra D."/>
            <person name="Mourier T."/>
            <person name="Nagra H."/>
            <person name="Otto T.D."/>
            <person name="Rawlings N."/>
            <person name="Sanchez A."/>
            <person name="Sanders M."/>
            <person name="Subramaniam C."/>
            <person name="Tay Y."/>
            <person name="Dear P."/>
            <person name="Doerig C."/>
            <person name="Gruber A."/>
            <person name="Parkinson J."/>
            <person name="Shirley M."/>
            <person name="Wan K.L."/>
            <person name="Berriman M."/>
            <person name="Tomley F."/>
            <person name="Pain A."/>
        </authorList>
    </citation>
    <scope>NUCLEOTIDE SEQUENCE [LARGE SCALE GENOMIC DNA]</scope>
    <source>
        <strain evidence="2">Houghton</strain>
    </source>
</reference>
<feature type="compositionally biased region" description="Low complexity" evidence="1">
    <location>
        <begin position="14"/>
        <end position="33"/>
    </location>
</feature>
<evidence type="ECO:0000313" key="3">
    <source>
        <dbReference type="Proteomes" id="UP000030747"/>
    </source>
</evidence>
<protein>
    <submittedName>
        <fullName evidence="2">Uncharacterized protein</fullName>
    </submittedName>
</protein>
<organism evidence="2 3">
    <name type="scientific">Eimeria tenella</name>
    <name type="common">Coccidian parasite</name>
    <dbReference type="NCBI Taxonomy" id="5802"/>
    <lineage>
        <taxon>Eukaryota</taxon>
        <taxon>Sar</taxon>
        <taxon>Alveolata</taxon>
        <taxon>Apicomplexa</taxon>
        <taxon>Conoidasida</taxon>
        <taxon>Coccidia</taxon>
        <taxon>Eucoccidiorida</taxon>
        <taxon>Eimeriorina</taxon>
        <taxon>Eimeriidae</taxon>
        <taxon>Eimeria</taxon>
    </lineage>
</organism>
<dbReference type="RefSeq" id="XP_013235124.1">
    <property type="nucleotide sequence ID" value="XM_013379670.1"/>
</dbReference>
<accession>U6L9B6</accession>
<name>U6L9B6_EIMTE</name>
<proteinExistence type="predicted"/>
<dbReference type="AlphaFoldDB" id="U6L9B6"/>
<feature type="non-terminal residue" evidence="2">
    <location>
        <position position="100"/>
    </location>
</feature>
<sequence>MDAFVLCLVAPATSSSSSNSSNSSSSSSSSSDVCAPLGLLEEFSSFIEELEKQNVAMDSLAPICLDSSSMPADAGSYSPLRDAVDRHGHCFALFKGKTLQ</sequence>
<dbReference type="EMBL" id="HG676986">
    <property type="protein sequence ID" value="CDJ44375.1"/>
    <property type="molecule type" value="Genomic_DNA"/>
</dbReference>
<evidence type="ECO:0000313" key="2">
    <source>
        <dbReference type="EMBL" id="CDJ44375.1"/>
    </source>
</evidence>
<evidence type="ECO:0000256" key="1">
    <source>
        <dbReference type="SAM" id="MobiDB-lite"/>
    </source>
</evidence>
<feature type="region of interest" description="Disordered" evidence="1">
    <location>
        <begin position="11"/>
        <end position="33"/>
    </location>
</feature>
<dbReference type="GeneID" id="25256194"/>
<reference evidence="2" key="2">
    <citation type="submission" date="2013-10" db="EMBL/GenBank/DDBJ databases">
        <authorList>
            <person name="Aslett M."/>
        </authorList>
    </citation>
    <scope>NUCLEOTIDE SEQUENCE [LARGE SCALE GENOMIC DNA]</scope>
    <source>
        <strain evidence="2">Houghton</strain>
    </source>
</reference>
<dbReference type="Proteomes" id="UP000030747">
    <property type="component" value="Unassembled WGS sequence"/>
</dbReference>
<dbReference type="VEuPathDB" id="ToxoDB:ETH2_0617200"/>
<dbReference type="OrthoDB" id="10629119at2759"/>
<gene>
    <name evidence="2" type="ORF">ETH_00035765</name>
</gene>
<dbReference type="VEuPathDB" id="ToxoDB:ETH_00035765"/>